<reference evidence="2 3" key="1">
    <citation type="submission" date="2020-08" db="EMBL/GenBank/DDBJ databases">
        <title>Genomic Encyclopedia of Type Strains, Phase IV (KMG-V): Genome sequencing to study the core and pangenomes of soil and plant-associated prokaryotes.</title>
        <authorList>
            <person name="Whitman W."/>
        </authorList>
    </citation>
    <scope>NUCLEOTIDE SEQUENCE [LARGE SCALE GENOMIC DNA]</scope>
    <source>
        <strain evidence="2 3">M2T3</strain>
    </source>
</reference>
<evidence type="ECO:0000313" key="2">
    <source>
        <dbReference type="EMBL" id="MBB6498155.1"/>
    </source>
</evidence>
<dbReference type="Gene3D" id="2.180.10.10">
    <property type="entry name" value="RHS repeat-associated core"/>
    <property type="match status" value="1"/>
</dbReference>
<feature type="domain" description="DUF6443" evidence="1">
    <location>
        <begin position="85"/>
        <end position="222"/>
    </location>
</feature>
<dbReference type="InterPro" id="IPR045619">
    <property type="entry name" value="DUF6443"/>
</dbReference>
<organism evidence="2 3">
    <name type="scientific">Pedobacter cryoconitis</name>
    <dbReference type="NCBI Taxonomy" id="188932"/>
    <lineage>
        <taxon>Bacteria</taxon>
        <taxon>Pseudomonadati</taxon>
        <taxon>Bacteroidota</taxon>
        <taxon>Sphingobacteriia</taxon>
        <taxon>Sphingobacteriales</taxon>
        <taxon>Sphingobacteriaceae</taxon>
        <taxon>Pedobacter</taxon>
    </lineage>
</organism>
<evidence type="ECO:0000259" key="1">
    <source>
        <dbReference type="Pfam" id="PF20041"/>
    </source>
</evidence>
<dbReference type="NCBIfam" id="TIGR03696">
    <property type="entry name" value="Rhs_assc_core"/>
    <property type="match status" value="1"/>
</dbReference>
<dbReference type="EMBL" id="JACHCC010000001">
    <property type="protein sequence ID" value="MBB6498155.1"/>
    <property type="molecule type" value="Genomic_DNA"/>
</dbReference>
<dbReference type="Proteomes" id="UP000521017">
    <property type="component" value="Unassembled WGS sequence"/>
</dbReference>
<sequence>MKKYLSLPVFQFTFIIFFLLFLLFPGAGYGQYLELSKPTVGEYSSNKSFQVSLTRDLNEELGSAPTKSQNYVITNIFRKPAVLSVDKAKVSEVSQEIQYFDGLGRPIQTIQTKASPFGRDIVQPFTYDALGREATKYLPYTDGTAAAGSYRSNALADTGGVYTGSAQYLFYHQNWETINYSSVSIPSASTAFEPSPLNRVVEQGAPGRDWQLRSCSKRFDYATNDGTSYTARRFGVSIDANGQRSPIDLGNYGAGQLYVTISKNENWLVSQGQDVNRKLNTTEEYKDQEEHVVLKRTYNNNNGVFETLSTYYVYDDFGNLCYVLPPGANADNAVSGQNNQAILNNLCYQYGYDERNRQVSKQLPGKGVEYLVYNALDQVVATQDGNQRSNNQWMITKYDALGRVIMTGSWSNGNTAISPQSLKALVYAQSINWENKDNTQGYGYTMTNTYPHTLDNVLTVNYYDNYSTPYTSPYNYAVNSQIIPAMPAAASTMTQGLLTMSLTAVLNGINNNISPGNMLGTVYYYDDQGRAIQSYEMHYLGGKSINAGNYDQISHSYDFTNAITQTVRVHHNATNSSSPAVITIANSYVYDHMGRKRQTFEQINEGTNVLLSQNDYNEVGQELNKHLHSVDNGASFLQNISYTYNERGWLSTLGTDGFLLNLSLNYNAPAPGTGRTPQWNGNISQMGYGVNKGIDKGTHEFIYNYDGLNRLTKAQSTDSLLDESLNYDQMGNITSLIRGGTSAANLAYTYTDVNGNYSNQLQKVTNNNAVFRSYGYDSNGNATSDGGTQTINYNLLNLPQSIVQGGITKASYIYSAAGNKLRNTGSDGSWDYVNGIVYQNGVISFIQTEEGRASYNVQNGTYNYEYNLKDHLGNTRVSFDKDPTTGKARVIQEDEYYSFGLRKIGGYDFASNNRYLYNGKEIQTDLANQYDYGARFYDPVIGRWNVPDMIAELTPNLTPFRYCFNNPVNFTDPFGLWERTDNGYSTDRKEDIERFFDMMQIEKHSLKNNPSMSQMSSFIDGEMKTGGLGSLSDGSKLAKGFSISSQKDFFGANHYVTDKKSYSNFWHSVQGDLTPEALDLRTLNKQWGGYLGKLSYPGADNPKKYNGQDDYSYNPSNPIEQGGRNHDLEYKALGINGLDGLFNDKRAIPADWRFVRHNIGIAINPAMSPLQRIQGVILGYGLGGLALPKTIGYYTSKMVDSL</sequence>
<protein>
    <submittedName>
        <fullName evidence="2">RHS repeat-associated protein</fullName>
    </submittedName>
</protein>
<name>A0A7X0MI47_9SPHI</name>
<dbReference type="RefSeq" id="WP_184622015.1">
    <property type="nucleotide sequence ID" value="NZ_JACHCC010000001.1"/>
</dbReference>
<evidence type="ECO:0000313" key="3">
    <source>
        <dbReference type="Proteomes" id="UP000521017"/>
    </source>
</evidence>
<proteinExistence type="predicted"/>
<dbReference type="InterPro" id="IPR022385">
    <property type="entry name" value="Rhs_assc_core"/>
</dbReference>
<dbReference type="InterPro" id="IPR050708">
    <property type="entry name" value="T6SS_VgrG/RHS"/>
</dbReference>
<dbReference type="Pfam" id="PF20041">
    <property type="entry name" value="DUF6443"/>
    <property type="match status" value="1"/>
</dbReference>
<dbReference type="PANTHER" id="PTHR32305:SF15">
    <property type="entry name" value="PROTEIN RHSA-RELATED"/>
    <property type="match status" value="1"/>
</dbReference>
<comment type="caution">
    <text evidence="2">The sequence shown here is derived from an EMBL/GenBank/DDBJ whole genome shotgun (WGS) entry which is preliminary data.</text>
</comment>
<accession>A0A7X0MI47</accession>
<dbReference type="PANTHER" id="PTHR32305">
    <property type="match status" value="1"/>
</dbReference>
<gene>
    <name evidence="2" type="ORF">HDF25_000279</name>
</gene>
<dbReference type="AlphaFoldDB" id="A0A7X0MI47"/>